<name>A0A4S2KQX6_9HYME</name>
<dbReference type="Proteomes" id="UP000310200">
    <property type="component" value="Unassembled WGS sequence"/>
</dbReference>
<proteinExistence type="predicted"/>
<organism evidence="1 2">
    <name type="scientific">Temnothorax longispinosus</name>
    <dbReference type="NCBI Taxonomy" id="300112"/>
    <lineage>
        <taxon>Eukaryota</taxon>
        <taxon>Metazoa</taxon>
        <taxon>Ecdysozoa</taxon>
        <taxon>Arthropoda</taxon>
        <taxon>Hexapoda</taxon>
        <taxon>Insecta</taxon>
        <taxon>Pterygota</taxon>
        <taxon>Neoptera</taxon>
        <taxon>Endopterygota</taxon>
        <taxon>Hymenoptera</taxon>
        <taxon>Apocrita</taxon>
        <taxon>Aculeata</taxon>
        <taxon>Formicoidea</taxon>
        <taxon>Formicidae</taxon>
        <taxon>Myrmicinae</taxon>
        <taxon>Temnothorax</taxon>
    </lineage>
</organism>
<keyword evidence="2" id="KW-1185">Reference proteome</keyword>
<dbReference type="EMBL" id="QBLH01001969">
    <property type="protein sequence ID" value="TGZ50479.1"/>
    <property type="molecule type" value="Genomic_DNA"/>
</dbReference>
<accession>A0A4S2KQX6</accession>
<sequence>MRNMIPTAKRWVEAVNLAATKVCAGMRRLQWLPSCRWNANGVRRTHPDHVVPFSTPSRHLDNGSINNQSATIIGRANRPNRSRQKHGTTAGWLVDGDSCQQRVQFYVSAYEHSGLTGRGAARSAARKGEQSPNVIQKILISDKRTKYNRILCGSGSRVLAPDVSANNVPLPLSRSLSTLSVSNTWHYYRSFAV</sequence>
<evidence type="ECO:0000313" key="2">
    <source>
        <dbReference type="Proteomes" id="UP000310200"/>
    </source>
</evidence>
<reference evidence="1 2" key="1">
    <citation type="journal article" date="2019" name="Philos. Trans. R. Soc. Lond., B, Biol. Sci.">
        <title>Ant behaviour and brain gene expression of defending hosts depend on the ecological success of the intruding social parasite.</title>
        <authorList>
            <person name="Kaur R."/>
            <person name="Stoldt M."/>
            <person name="Jongepier E."/>
            <person name="Feldmeyer B."/>
            <person name="Menzel F."/>
            <person name="Bornberg-Bauer E."/>
            <person name="Foitzik S."/>
        </authorList>
    </citation>
    <scope>NUCLEOTIDE SEQUENCE [LARGE SCALE GENOMIC DNA]</scope>
    <source>
        <tissue evidence="1">Whole body</tissue>
    </source>
</reference>
<protein>
    <submittedName>
        <fullName evidence="1">Uncharacterized protein</fullName>
    </submittedName>
</protein>
<dbReference type="AlphaFoldDB" id="A0A4S2KQX6"/>
<comment type="caution">
    <text evidence="1">The sequence shown here is derived from an EMBL/GenBank/DDBJ whole genome shotgun (WGS) entry which is preliminary data.</text>
</comment>
<gene>
    <name evidence="1" type="ORF">DBV15_04241</name>
</gene>
<evidence type="ECO:0000313" key="1">
    <source>
        <dbReference type="EMBL" id="TGZ50479.1"/>
    </source>
</evidence>